<keyword evidence="4" id="KW-0547">Nucleotide-binding</keyword>
<dbReference type="InterPro" id="IPR027417">
    <property type="entry name" value="P-loop_NTPase"/>
</dbReference>
<dbReference type="GO" id="GO:0140359">
    <property type="term" value="F:ABC-type transporter activity"/>
    <property type="evidence" value="ECO:0007669"/>
    <property type="project" value="InterPro"/>
</dbReference>
<reference evidence="11" key="2">
    <citation type="submission" date="2021-06" db="EMBL/GenBank/DDBJ databases">
        <title>Genomic Description and Analysis of Intracellular Bacteria, Candidatus Berkiella cookevillensis and Candidatus Berkiella aquae.</title>
        <authorList>
            <person name="Kidane D.T."/>
            <person name="Mehari Y.T."/>
            <person name="Rice F.C."/>
            <person name="Arivett B.A."/>
            <person name="Farone A.L."/>
            <person name="Berk S.G."/>
            <person name="Farone M.B."/>
        </authorList>
    </citation>
    <scope>NUCLEOTIDE SEQUENCE</scope>
    <source>
        <strain evidence="11">HT99</strain>
    </source>
</reference>
<dbReference type="Pfam" id="PF06472">
    <property type="entry name" value="ABC_membrane_2"/>
    <property type="match status" value="1"/>
</dbReference>
<dbReference type="GO" id="GO:0005886">
    <property type="term" value="C:plasma membrane"/>
    <property type="evidence" value="ECO:0007669"/>
    <property type="project" value="UniProtKB-SubCell"/>
</dbReference>
<evidence type="ECO:0000256" key="2">
    <source>
        <dbReference type="ARBA" id="ARBA00022448"/>
    </source>
</evidence>
<feature type="transmembrane region" description="Helical" evidence="8">
    <location>
        <begin position="192"/>
        <end position="215"/>
    </location>
</feature>
<dbReference type="Pfam" id="PF00005">
    <property type="entry name" value="ABC_tran"/>
    <property type="match status" value="1"/>
</dbReference>
<protein>
    <submittedName>
        <fullName evidence="11">ATP-binding cassette domain-containing protein</fullName>
    </submittedName>
</protein>
<dbReference type="Proteomes" id="UP000051497">
    <property type="component" value="Unassembled WGS sequence"/>
</dbReference>
<dbReference type="AlphaFoldDB" id="A0AAE3HXX5"/>
<evidence type="ECO:0000313" key="12">
    <source>
        <dbReference type="Proteomes" id="UP000051497"/>
    </source>
</evidence>
<comment type="caution">
    <text evidence="11">The sequence shown here is derived from an EMBL/GenBank/DDBJ whole genome shotgun (WGS) entry which is preliminary data.</text>
</comment>
<dbReference type="PROSITE" id="PS50893">
    <property type="entry name" value="ABC_TRANSPORTER_2"/>
    <property type="match status" value="1"/>
</dbReference>
<feature type="domain" description="ABC transmembrane type-1" evidence="10">
    <location>
        <begin position="53"/>
        <end position="323"/>
    </location>
</feature>
<keyword evidence="12" id="KW-1185">Reference proteome</keyword>
<dbReference type="InterPro" id="IPR050835">
    <property type="entry name" value="ABC_transporter_sub-D"/>
</dbReference>
<sequence length="598" mass="66745">MSSEESKIKKKIESLTLLSLAKRFYRFYRPYFGLDAKNLKRTMLAGGIILGNTLLAFALVFVNTSMASLMGLLLVPGVTYTAFFYAAAQCMAAIVGYGAITGVDAWMASLLGSSLAHSINKKLENRWMKSKGYYGATLLPKSSAQNPSQLISHDNYELNATVTELFDNFLTTVSNFAVGIVGLYMLSVPLELSLFSLSFVLPGYLVISTVIYAVIYNSITNKMGDSLEDLQSKQRKMEGKIQTKINHIKTHAEAIAFKKGTDYEHKSLLDSIKQSRAVQVSVSKIRSLLTFATNLHAEFTSFFAILLCAPNIIAQKLSFASILEIPYHFQNVVNFFTWKSDNFDKVTDCAVSLKRIEDFNATLTKWEKLQEDNRAHLQFSKGNNKAIEIKNLTLKKPDGTLILQKFTQSIPKGKVTLLQAASGVGKTSILRAVAGLSPYASGKISGLSDNMHFIPSHPYFPVQRSLLDAILYPSQKKATAQEIRKIKGLMRELSFNESIINDLEVVKDWFGPHLSDGEKQRIEIISAIMKKPDTLFMDEATSRVDHDAKTDNKGKIERLLKKHLPDTTIVYTDHNPSESGFCDNRIYLSNSRKAMAKR</sequence>
<dbReference type="Gene3D" id="1.20.1560.10">
    <property type="entry name" value="ABC transporter type 1, transmembrane domain"/>
    <property type="match status" value="1"/>
</dbReference>
<evidence type="ECO:0000256" key="5">
    <source>
        <dbReference type="ARBA" id="ARBA00022840"/>
    </source>
</evidence>
<keyword evidence="6 8" id="KW-1133">Transmembrane helix</keyword>
<feature type="transmembrane region" description="Helical" evidence="8">
    <location>
        <begin position="43"/>
        <end position="62"/>
    </location>
</feature>
<reference evidence="11" key="1">
    <citation type="journal article" date="2016" name="Genome Announc.">
        <title>Draft Genome Sequences of Two Novel Amoeba-Resistant Intranuclear Bacteria, 'Candidatus Berkiella cookevillensis' and 'Candidatus Berkiella aquae'.</title>
        <authorList>
            <person name="Mehari Y.T."/>
            <person name="Arivett B.A."/>
            <person name="Farone A.L."/>
            <person name="Gunderson J.H."/>
            <person name="Farone M.B."/>
        </authorList>
    </citation>
    <scope>NUCLEOTIDE SEQUENCE</scope>
    <source>
        <strain evidence="11">HT99</strain>
    </source>
</reference>
<dbReference type="SMART" id="SM00382">
    <property type="entry name" value="AAA"/>
    <property type="match status" value="1"/>
</dbReference>
<dbReference type="InterPro" id="IPR003439">
    <property type="entry name" value="ABC_transporter-like_ATP-bd"/>
</dbReference>
<dbReference type="InterPro" id="IPR011527">
    <property type="entry name" value="ABC1_TM_dom"/>
</dbReference>
<feature type="transmembrane region" description="Helical" evidence="8">
    <location>
        <begin position="165"/>
        <end position="186"/>
    </location>
</feature>
<dbReference type="RefSeq" id="WP_259566173.1">
    <property type="nucleotide sequence ID" value="NZ_LKAJ02000001.1"/>
</dbReference>
<evidence type="ECO:0000256" key="6">
    <source>
        <dbReference type="ARBA" id="ARBA00022989"/>
    </source>
</evidence>
<evidence type="ECO:0000256" key="7">
    <source>
        <dbReference type="ARBA" id="ARBA00023136"/>
    </source>
</evidence>
<dbReference type="PROSITE" id="PS50929">
    <property type="entry name" value="ABC_TM1F"/>
    <property type="match status" value="1"/>
</dbReference>
<evidence type="ECO:0000259" key="9">
    <source>
        <dbReference type="PROSITE" id="PS50893"/>
    </source>
</evidence>
<dbReference type="PANTHER" id="PTHR11384:SF59">
    <property type="entry name" value="LYSOSOMAL COBALAMIN TRANSPORTER ABCD4"/>
    <property type="match status" value="1"/>
</dbReference>
<keyword evidence="5 11" id="KW-0067">ATP-binding</keyword>
<dbReference type="SUPFAM" id="SSF90123">
    <property type="entry name" value="ABC transporter transmembrane region"/>
    <property type="match status" value="1"/>
</dbReference>
<evidence type="ECO:0000313" key="11">
    <source>
        <dbReference type="EMBL" id="MCS5711620.1"/>
    </source>
</evidence>
<dbReference type="InterPro" id="IPR003593">
    <property type="entry name" value="AAA+_ATPase"/>
</dbReference>
<feature type="transmembrane region" description="Helical" evidence="8">
    <location>
        <begin position="94"/>
        <end position="119"/>
    </location>
</feature>
<evidence type="ECO:0000256" key="4">
    <source>
        <dbReference type="ARBA" id="ARBA00022741"/>
    </source>
</evidence>
<organism evidence="11 12">
    <name type="scientific">Candidatus Berkiella aquae</name>
    <dbReference type="NCBI Taxonomy" id="295108"/>
    <lineage>
        <taxon>Bacteria</taxon>
        <taxon>Pseudomonadati</taxon>
        <taxon>Pseudomonadota</taxon>
        <taxon>Gammaproteobacteria</taxon>
        <taxon>Candidatus Berkiellales</taxon>
        <taxon>Candidatus Berkiellaceae</taxon>
        <taxon>Candidatus Berkiella</taxon>
    </lineage>
</organism>
<proteinExistence type="predicted"/>
<accession>A0AAE3HXX5</accession>
<keyword evidence="3 8" id="KW-0812">Transmembrane</keyword>
<keyword evidence="2" id="KW-0813">Transport</keyword>
<evidence type="ECO:0000256" key="8">
    <source>
        <dbReference type="SAM" id="Phobius"/>
    </source>
</evidence>
<gene>
    <name evidence="11" type="ORF">HT99x_009235</name>
</gene>
<evidence type="ECO:0000256" key="1">
    <source>
        <dbReference type="ARBA" id="ARBA00004651"/>
    </source>
</evidence>
<dbReference type="InterPro" id="IPR036640">
    <property type="entry name" value="ABC1_TM_sf"/>
</dbReference>
<comment type="subcellular location">
    <subcellularLocation>
        <location evidence="1">Cell membrane</location>
        <topology evidence="1">Multi-pass membrane protein</topology>
    </subcellularLocation>
</comment>
<keyword evidence="7 8" id="KW-0472">Membrane</keyword>
<dbReference type="GO" id="GO:0016887">
    <property type="term" value="F:ATP hydrolysis activity"/>
    <property type="evidence" value="ECO:0007669"/>
    <property type="project" value="InterPro"/>
</dbReference>
<dbReference type="EMBL" id="LKAJ02000001">
    <property type="protein sequence ID" value="MCS5711620.1"/>
    <property type="molecule type" value="Genomic_DNA"/>
</dbReference>
<evidence type="ECO:0000256" key="3">
    <source>
        <dbReference type="ARBA" id="ARBA00022692"/>
    </source>
</evidence>
<dbReference type="GO" id="GO:0005524">
    <property type="term" value="F:ATP binding"/>
    <property type="evidence" value="ECO:0007669"/>
    <property type="project" value="UniProtKB-KW"/>
</dbReference>
<evidence type="ECO:0000259" key="10">
    <source>
        <dbReference type="PROSITE" id="PS50929"/>
    </source>
</evidence>
<name>A0AAE3HXX5_9GAMM</name>
<dbReference type="Gene3D" id="3.40.50.300">
    <property type="entry name" value="P-loop containing nucleotide triphosphate hydrolases"/>
    <property type="match status" value="1"/>
</dbReference>
<dbReference type="PANTHER" id="PTHR11384">
    <property type="entry name" value="ATP-BINDING CASSETTE, SUB-FAMILY D MEMBER"/>
    <property type="match status" value="1"/>
</dbReference>
<feature type="transmembrane region" description="Helical" evidence="8">
    <location>
        <begin position="69"/>
        <end position="88"/>
    </location>
</feature>
<dbReference type="SUPFAM" id="SSF52540">
    <property type="entry name" value="P-loop containing nucleoside triphosphate hydrolases"/>
    <property type="match status" value="1"/>
</dbReference>
<feature type="domain" description="ABC transporter" evidence="9">
    <location>
        <begin position="387"/>
        <end position="598"/>
    </location>
</feature>